<evidence type="ECO:0008006" key="4">
    <source>
        <dbReference type="Google" id="ProtNLM"/>
    </source>
</evidence>
<dbReference type="GeneID" id="14872862"/>
<dbReference type="OrthoDB" id="19430at2759"/>
<organism evidence="2 3">
    <name type="scientific">Cavenderia fasciculata</name>
    <name type="common">Slime mold</name>
    <name type="synonym">Dictyostelium fasciculatum</name>
    <dbReference type="NCBI Taxonomy" id="261658"/>
    <lineage>
        <taxon>Eukaryota</taxon>
        <taxon>Amoebozoa</taxon>
        <taxon>Evosea</taxon>
        <taxon>Eumycetozoa</taxon>
        <taxon>Dictyostelia</taxon>
        <taxon>Acytosteliales</taxon>
        <taxon>Cavenderiaceae</taxon>
        <taxon>Cavenderia</taxon>
    </lineage>
</organism>
<sequence>MNSQLIKRGISAATATAARNSNGYSYNLHTTSSSSSSHYSHTSQRLNQTKFKYTPSTTNTNTINTTLVSNLTNSSNTLLSSSSLLLTRQSTFAGQYESKRSIFFANPYEKYLTKIKVDTIDPKENVLVYQHDRETVFAGVKTLLIGQCAASVLFPVATLAKGLEAKYQMMGALLLAWSGTFYFMGKRLVSNLATRVYYNKAENCILLVHYYPNQQVLKIPIDQIKPSLNTPESLYILLEDNTMFMLQNTAKVNDEVLTYIMSGQEYEFKVRQRDEKEYNEMVELSREKIHDIIKSNNDLDKELEKVEKELKELKEQEEKDLKEQEEKDLKDQQQSEQKKVCMCMLFLKCNLSVSIVNEIDI</sequence>
<feature type="region of interest" description="Disordered" evidence="1">
    <location>
        <begin position="314"/>
        <end position="334"/>
    </location>
</feature>
<keyword evidence="3" id="KW-1185">Reference proteome</keyword>
<protein>
    <recommendedName>
        <fullName evidence="4">Transmembrane protein</fullName>
    </recommendedName>
</protein>
<dbReference type="Proteomes" id="UP000007797">
    <property type="component" value="Unassembled WGS sequence"/>
</dbReference>
<proteinExistence type="predicted"/>
<evidence type="ECO:0000313" key="3">
    <source>
        <dbReference type="Proteomes" id="UP000007797"/>
    </source>
</evidence>
<accession>F4PSG0</accession>
<reference evidence="3" key="1">
    <citation type="journal article" date="2011" name="Genome Res.">
        <title>Phylogeny-wide analysis of social amoeba genomes highlights ancient origins for complex intercellular communication.</title>
        <authorList>
            <person name="Heidel A.J."/>
            <person name="Lawal H.M."/>
            <person name="Felder M."/>
            <person name="Schilde C."/>
            <person name="Helps N.R."/>
            <person name="Tunggal B."/>
            <person name="Rivero F."/>
            <person name="John U."/>
            <person name="Schleicher M."/>
            <person name="Eichinger L."/>
            <person name="Platzer M."/>
            <person name="Noegel A.A."/>
            <person name="Schaap P."/>
            <person name="Gloeckner G."/>
        </authorList>
    </citation>
    <scope>NUCLEOTIDE SEQUENCE [LARGE SCALE GENOMIC DNA]</scope>
    <source>
        <strain evidence="3">SH3</strain>
    </source>
</reference>
<dbReference type="EMBL" id="GL883010">
    <property type="protein sequence ID" value="EGG21490.1"/>
    <property type="molecule type" value="Genomic_DNA"/>
</dbReference>
<dbReference type="RefSeq" id="XP_004359340.1">
    <property type="nucleotide sequence ID" value="XM_004359283.1"/>
</dbReference>
<evidence type="ECO:0000256" key="1">
    <source>
        <dbReference type="SAM" id="MobiDB-lite"/>
    </source>
</evidence>
<name>F4PSG0_CACFS</name>
<dbReference type="AlphaFoldDB" id="F4PSG0"/>
<gene>
    <name evidence="2" type="ORF">DFA_01376</name>
</gene>
<dbReference type="KEGG" id="dfa:DFA_01376"/>
<evidence type="ECO:0000313" key="2">
    <source>
        <dbReference type="EMBL" id="EGG21490.1"/>
    </source>
</evidence>